<organism evidence="1 2">
    <name type="scientific">Meganyctiphanes norvegica</name>
    <name type="common">Northern krill</name>
    <name type="synonym">Thysanopoda norvegica</name>
    <dbReference type="NCBI Taxonomy" id="48144"/>
    <lineage>
        <taxon>Eukaryota</taxon>
        <taxon>Metazoa</taxon>
        <taxon>Ecdysozoa</taxon>
        <taxon>Arthropoda</taxon>
        <taxon>Crustacea</taxon>
        <taxon>Multicrustacea</taxon>
        <taxon>Malacostraca</taxon>
        <taxon>Eumalacostraca</taxon>
        <taxon>Eucarida</taxon>
        <taxon>Euphausiacea</taxon>
        <taxon>Euphausiidae</taxon>
        <taxon>Meganyctiphanes</taxon>
    </lineage>
</organism>
<dbReference type="SUPFAM" id="SSF56281">
    <property type="entry name" value="Metallo-hydrolase/oxidoreductase"/>
    <property type="match status" value="1"/>
</dbReference>
<dbReference type="Pfam" id="PF14234">
    <property type="entry name" value="DUF4336"/>
    <property type="match status" value="1"/>
</dbReference>
<dbReference type="PANTHER" id="PTHR33835:SF1">
    <property type="entry name" value="METALLO-BETA-LACTAMASE DOMAIN-CONTAINING PROTEIN"/>
    <property type="match status" value="1"/>
</dbReference>
<dbReference type="EMBL" id="CAXKWB010000177">
    <property type="protein sequence ID" value="CAL4059715.1"/>
    <property type="molecule type" value="Genomic_DNA"/>
</dbReference>
<dbReference type="Proteomes" id="UP001497623">
    <property type="component" value="Unassembled WGS sequence"/>
</dbReference>
<dbReference type="PANTHER" id="PTHR33835">
    <property type="entry name" value="YALI0C07656P"/>
    <property type="match status" value="1"/>
</dbReference>
<proteinExistence type="predicted"/>
<keyword evidence="2" id="KW-1185">Reference proteome</keyword>
<evidence type="ECO:0000313" key="1">
    <source>
        <dbReference type="EMBL" id="CAL4059715.1"/>
    </source>
</evidence>
<sequence length="349" mass="39291">MVLMSSVPQTGFLGPIKVADNVWIIRKLFHLGADQKSGLTWEGLRDRFLSLLGKTPMSHPALMLHNEQESTEVQIEEERVMVSKLINGDTVPFPLDSTMTIIRGEEDKLTLHSVVEVEPQLISAVNQLGTVDLILIPNLQHWLFLEGWAREFPNAAIGLGPSAFDEDLRSKMEFLTYHRGQVFDLTDGESFGEGANEIYSNSSSNLEARLLRGAPLNLNEYVFFHKLSGTLITADSFYGGYVDDEIPTWFARIWFKLTKDGSFRLPRLPIYRTSRVLSHGNSDELFDSVEDMVRDWDIKIIIFAHGTSPFDQGRIMSNSENGGELNDNAVGELFVNCWRDGLAALEHKS</sequence>
<evidence type="ECO:0000313" key="2">
    <source>
        <dbReference type="Proteomes" id="UP001497623"/>
    </source>
</evidence>
<reference evidence="1 2" key="1">
    <citation type="submission" date="2024-05" db="EMBL/GenBank/DDBJ databases">
        <authorList>
            <person name="Wallberg A."/>
        </authorList>
    </citation>
    <scope>NUCLEOTIDE SEQUENCE [LARGE SCALE GENOMIC DNA]</scope>
</reference>
<protein>
    <recommendedName>
        <fullName evidence="3">DUF4336 domain-containing protein</fullName>
    </recommendedName>
</protein>
<dbReference type="AlphaFoldDB" id="A0AAV2PIU0"/>
<name>A0AAV2PIU0_MEGNR</name>
<comment type="caution">
    <text evidence="1">The sequence shown here is derived from an EMBL/GenBank/DDBJ whole genome shotgun (WGS) entry which is preliminary data.</text>
</comment>
<gene>
    <name evidence="1" type="ORF">MNOR_LOCUS758</name>
</gene>
<dbReference type="InterPro" id="IPR025638">
    <property type="entry name" value="DUF4336"/>
</dbReference>
<dbReference type="InterPro" id="IPR036866">
    <property type="entry name" value="RibonucZ/Hydroxyglut_hydro"/>
</dbReference>
<evidence type="ECO:0008006" key="3">
    <source>
        <dbReference type="Google" id="ProtNLM"/>
    </source>
</evidence>
<accession>A0AAV2PIU0</accession>